<organism evidence="1">
    <name type="scientific">marine metagenome</name>
    <dbReference type="NCBI Taxonomy" id="408172"/>
    <lineage>
        <taxon>unclassified sequences</taxon>
        <taxon>metagenomes</taxon>
        <taxon>ecological metagenomes</taxon>
    </lineage>
</organism>
<dbReference type="Gene3D" id="1.20.58.410">
    <property type="entry name" value="Release factor"/>
    <property type="match status" value="1"/>
</dbReference>
<dbReference type="InterPro" id="IPR045853">
    <property type="entry name" value="Pep_chain_release_fac_I_sf"/>
</dbReference>
<accession>A0A382Z207</accession>
<proteinExistence type="predicted"/>
<dbReference type="SUPFAM" id="SSF75620">
    <property type="entry name" value="Release factor"/>
    <property type="match status" value="1"/>
</dbReference>
<sequence length="57" mass="6541">MLAELEEKSALPSFWDDSDNARTTMQELASLKDRVGVWRGLESRARELYELLELASL</sequence>
<feature type="non-terminal residue" evidence="1">
    <location>
        <position position="57"/>
    </location>
</feature>
<protein>
    <submittedName>
        <fullName evidence="1">Uncharacterized protein</fullName>
    </submittedName>
</protein>
<name>A0A382Z207_9ZZZZ</name>
<reference evidence="1" key="1">
    <citation type="submission" date="2018-05" db="EMBL/GenBank/DDBJ databases">
        <authorList>
            <person name="Lanie J.A."/>
            <person name="Ng W.-L."/>
            <person name="Kazmierczak K.M."/>
            <person name="Andrzejewski T.M."/>
            <person name="Davidsen T.M."/>
            <person name="Wayne K.J."/>
            <person name="Tettelin H."/>
            <person name="Glass J.I."/>
            <person name="Rusch D."/>
            <person name="Podicherti R."/>
            <person name="Tsui H.-C.T."/>
            <person name="Winkler M.E."/>
        </authorList>
    </citation>
    <scope>NUCLEOTIDE SEQUENCE</scope>
</reference>
<evidence type="ECO:0000313" key="1">
    <source>
        <dbReference type="EMBL" id="SVD89125.1"/>
    </source>
</evidence>
<dbReference type="AlphaFoldDB" id="A0A382Z207"/>
<gene>
    <name evidence="1" type="ORF">METZ01_LOCUS441979</name>
</gene>
<dbReference type="EMBL" id="UINC01180100">
    <property type="protein sequence ID" value="SVD89125.1"/>
    <property type="molecule type" value="Genomic_DNA"/>
</dbReference>